<comment type="caution">
    <text evidence="2">The sequence shown here is derived from an EMBL/GenBank/DDBJ whole genome shotgun (WGS) entry which is preliminary data.</text>
</comment>
<dbReference type="AlphaFoldDB" id="A0A645DNP5"/>
<reference evidence="2" key="1">
    <citation type="submission" date="2019-08" db="EMBL/GenBank/DDBJ databases">
        <authorList>
            <person name="Kucharzyk K."/>
            <person name="Murdoch R.W."/>
            <person name="Higgins S."/>
            <person name="Loffler F."/>
        </authorList>
    </citation>
    <scope>NUCLEOTIDE SEQUENCE</scope>
</reference>
<name>A0A645DNP5_9ZZZZ</name>
<dbReference type="InterPro" id="IPR046667">
    <property type="entry name" value="DUF6537"/>
</dbReference>
<dbReference type="Pfam" id="PF20169">
    <property type="entry name" value="DUF6537"/>
    <property type="match status" value="1"/>
</dbReference>
<dbReference type="EMBL" id="VSSQ01037899">
    <property type="protein sequence ID" value="MPM90718.1"/>
    <property type="molecule type" value="Genomic_DNA"/>
</dbReference>
<evidence type="ECO:0000313" key="2">
    <source>
        <dbReference type="EMBL" id="MPM90718.1"/>
    </source>
</evidence>
<accession>A0A645DNP5</accession>
<gene>
    <name evidence="2" type="ORF">SDC9_137840</name>
</gene>
<evidence type="ECO:0000259" key="1">
    <source>
        <dbReference type="Pfam" id="PF20169"/>
    </source>
</evidence>
<protein>
    <recommendedName>
        <fullName evidence="1">DUF6537 domain-containing protein</fullName>
    </recommendedName>
</protein>
<sequence>MFEGDWRIVHHLAPPTTAKKNEKGELIKKSYGPWMRKAFSVLAALKGLRGTALDPFGKTEERKTERALIQEYRASIEEVLKSLNARNLPLAVDIARIPEDIRGYGHVKERHLKAARAKWQGLLAQWRGAPVEQRQSA</sequence>
<feature type="domain" description="DUF6537" evidence="1">
    <location>
        <begin position="2"/>
        <end position="120"/>
    </location>
</feature>
<organism evidence="2">
    <name type="scientific">bioreactor metagenome</name>
    <dbReference type="NCBI Taxonomy" id="1076179"/>
    <lineage>
        <taxon>unclassified sequences</taxon>
        <taxon>metagenomes</taxon>
        <taxon>ecological metagenomes</taxon>
    </lineage>
</organism>
<proteinExistence type="predicted"/>